<keyword evidence="3" id="KW-0732">Signal</keyword>
<dbReference type="SUPFAM" id="SSF55895">
    <property type="entry name" value="Ribonuclease Rh-like"/>
    <property type="match status" value="1"/>
</dbReference>
<evidence type="ECO:0000256" key="1">
    <source>
        <dbReference type="ARBA" id="ARBA00007469"/>
    </source>
</evidence>
<gene>
    <name evidence="4" type="ORF">ABSH63_05875</name>
</gene>
<sequence>MAVSRRSEGLTRAFSALVALCIAAAALPVAKADEPGRFDYWVLALSWSPQFCRSQPSSEQCEFDHGFVVHGLWPQYERGYPEYCGERQRVPKDLVERMRPLMPSAALINAQWRKHGTCSGLDMREYFLHVERAWRSVVIPERYRELGETERTRLRAIEDAFIALTPNLSSESIAVQCSGRWLREVRICLDRDFQPRACGSDVEDRCRSEVHVRPMRGRIVRQRP</sequence>
<name>A0ABV2A8Q8_9GAMM</name>
<dbReference type="InterPro" id="IPR001568">
    <property type="entry name" value="RNase_T2-like"/>
</dbReference>
<dbReference type="Gene3D" id="3.90.730.10">
    <property type="entry name" value="Ribonuclease T2-like"/>
    <property type="match status" value="1"/>
</dbReference>
<dbReference type="RefSeq" id="WP_352888276.1">
    <property type="nucleotide sequence ID" value="NZ_JBEPIJ010000005.1"/>
</dbReference>
<comment type="similarity">
    <text evidence="1 2">Belongs to the RNase T2 family.</text>
</comment>
<dbReference type="Proteomes" id="UP001465331">
    <property type="component" value="Unassembled WGS sequence"/>
</dbReference>
<proteinExistence type="inferred from homology"/>
<feature type="signal peptide" evidence="3">
    <location>
        <begin position="1"/>
        <end position="32"/>
    </location>
</feature>
<evidence type="ECO:0000313" key="4">
    <source>
        <dbReference type="EMBL" id="MES0873529.1"/>
    </source>
</evidence>
<dbReference type="PANTHER" id="PTHR11240:SF22">
    <property type="entry name" value="RIBONUCLEASE T2"/>
    <property type="match status" value="1"/>
</dbReference>
<accession>A0ABV2A8Q8</accession>
<keyword evidence="5" id="KW-1185">Reference proteome</keyword>
<dbReference type="InterPro" id="IPR018188">
    <property type="entry name" value="RNase_T2_His_AS_1"/>
</dbReference>
<comment type="caution">
    <text evidence="4">The sequence shown here is derived from an EMBL/GenBank/DDBJ whole genome shotgun (WGS) entry which is preliminary data.</text>
</comment>
<dbReference type="InterPro" id="IPR039378">
    <property type="entry name" value="RNase_T2_prok"/>
</dbReference>
<evidence type="ECO:0000313" key="5">
    <source>
        <dbReference type="Proteomes" id="UP001465331"/>
    </source>
</evidence>
<evidence type="ECO:0000256" key="2">
    <source>
        <dbReference type="RuleBase" id="RU004328"/>
    </source>
</evidence>
<evidence type="ECO:0000256" key="3">
    <source>
        <dbReference type="SAM" id="SignalP"/>
    </source>
</evidence>
<dbReference type="CDD" id="cd01062">
    <property type="entry name" value="RNase_T2_prok"/>
    <property type="match status" value="1"/>
</dbReference>
<dbReference type="PANTHER" id="PTHR11240">
    <property type="entry name" value="RIBONUCLEASE T2"/>
    <property type="match status" value="1"/>
</dbReference>
<protein>
    <submittedName>
        <fullName evidence="4">Ribonuclease T2</fullName>
    </submittedName>
</protein>
<feature type="chain" id="PRO_5047025851" evidence="3">
    <location>
        <begin position="33"/>
        <end position="224"/>
    </location>
</feature>
<dbReference type="InterPro" id="IPR036430">
    <property type="entry name" value="RNase_T2-like_sf"/>
</dbReference>
<organism evidence="4 5">
    <name type="scientific">Sinimarinibacterium thermocellulolyticum</name>
    <dbReference type="NCBI Taxonomy" id="3170016"/>
    <lineage>
        <taxon>Bacteria</taxon>
        <taxon>Pseudomonadati</taxon>
        <taxon>Pseudomonadota</taxon>
        <taxon>Gammaproteobacteria</taxon>
        <taxon>Nevskiales</taxon>
        <taxon>Nevskiaceae</taxon>
        <taxon>Sinimarinibacterium</taxon>
    </lineage>
</organism>
<dbReference type="PROSITE" id="PS00530">
    <property type="entry name" value="RNASE_T2_1"/>
    <property type="match status" value="1"/>
</dbReference>
<reference evidence="4 5" key="1">
    <citation type="submission" date="2024-06" db="EMBL/GenBank/DDBJ databases">
        <authorList>
            <person name="Li Z."/>
            <person name="Jiang Y."/>
        </authorList>
    </citation>
    <scope>NUCLEOTIDE SEQUENCE [LARGE SCALE GENOMIC DNA]</scope>
    <source>
        <strain evidence="4 5">HSW-8</strain>
    </source>
</reference>
<dbReference type="Pfam" id="PF00445">
    <property type="entry name" value="Ribonuclease_T2"/>
    <property type="match status" value="1"/>
</dbReference>
<dbReference type="EMBL" id="JBEPIJ010000005">
    <property type="protein sequence ID" value="MES0873529.1"/>
    <property type="molecule type" value="Genomic_DNA"/>
</dbReference>